<keyword evidence="3" id="KW-0238">DNA-binding</keyword>
<dbReference type="KEGG" id="cam:101504639"/>
<keyword evidence="5" id="KW-0539">Nucleus</keyword>
<proteinExistence type="predicted"/>
<dbReference type="STRING" id="3827.A0A1S2YR68"/>
<feature type="region of interest" description="Disordered" evidence="6">
    <location>
        <begin position="525"/>
        <end position="570"/>
    </location>
</feature>
<dbReference type="Gene3D" id="4.10.280.10">
    <property type="entry name" value="Helix-loop-helix DNA-binding domain"/>
    <property type="match status" value="1"/>
</dbReference>
<comment type="subcellular location">
    <subcellularLocation>
        <location evidence="1">Nucleus</location>
    </subcellularLocation>
</comment>
<reference evidence="9" key="2">
    <citation type="submission" date="2025-08" db="UniProtKB">
        <authorList>
            <consortium name="RefSeq"/>
        </authorList>
    </citation>
    <scope>IDENTIFICATION</scope>
    <source>
        <tissue evidence="9">Etiolated seedlings</tissue>
    </source>
</reference>
<keyword evidence="4" id="KW-0804">Transcription</keyword>
<dbReference type="CDD" id="cd11453">
    <property type="entry name" value="bHLH_AtBIM_like"/>
    <property type="match status" value="1"/>
</dbReference>
<dbReference type="FunFam" id="4.10.280.10:FF:000093">
    <property type="entry name" value="BHLH domain class transcription factor"/>
    <property type="match status" value="1"/>
</dbReference>
<evidence type="ECO:0000259" key="7">
    <source>
        <dbReference type="PROSITE" id="PS50888"/>
    </source>
</evidence>
<dbReference type="AlphaFoldDB" id="A0A1S2YR68"/>
<evidence type="ECO:0000256" key="5">
    <source>
        <dbReference type="ARBA" id="ARBA00023242"/>
    </source>
</evidence>
<name>A0A1S2YR68_CICAR</name>
<dbReference type="eggNOG" id="ENOG502QUDM">
    <property type="taxonomic scope" value="Eukaryota"/>
</dbReference>
<dbReference type="InterPro" id="IPR044295">
    <property type="entry name" value="BIM1/2/3"/>
</dbReference>
<dbReference type="Pfam" id="PF00010">
    <property type="entry name" value="HLH"/>
    <property type="match status" value="1"/>
</dbReference>
<keyword evidence="8" id="KW-1185">Reference proteome</keyword>
<evidence type="ECO:0000256" key="1">
    <source>
        <dbReference type="ARBA" id="ARBA00004123"/>
    </source>
</evidence>
<evidence type="ECO:0000256" key="4">
    <source>
        <dbReference type="ARBA" id="ARBA00023163"/>
    </source>
</evidence>
<dbReference type="GO" id="GO:0006351">
    <property type="term" value="P:DNA-templated transcription"/>
    <property type="evidence" value="ECO:0007669"/>
    <property type="project" value="InterPro"/>
</dbReference>
<feature type="domain" description="BHLH" evidence="7">
    <location>
        <begin position="268"/>
        <end position="318"/>
    </location>
</feature>
<dbReference type="RefSeq" id="XP_004508645.1">
    <property type="nucleotide sequence ID" value="XM_004508588.2"/>
</dbReference>
<feature type="region of interest" description="Disordered" evidence="6">
    <location>
        <begin position="1"/>
        <end position="41"/>
    </location>
</feature>
<dbReference type="GO" id="GO:0046983">
    <property type="term" value="F:protein dimerization activity"/>
    <property type="evidence" value="ECO:0007669"/>
    <property type="project" value="InterPro"/>
</dbReference>
<dbReference type="SMART" id="SM00353">
    <property type="entry name" value="HLH"/>
    <property type="match status" value="1"/>
</dbReference>
<dbReference type="InterPro" id="IPR011598">
    <property type="entry name" value="bHLH_dom"/>
</dbReference>
<keyword evidence="2" id="KW-0805">Transcription regulation</keyword>
<dbReference type="PROSITE" id="PS50888">
    <property type="entry name" value="BHLH"/>
    <property type="match status" value="1"/>
</dbReference>
<dbReference type="PANTHER" id="PTHR46412:SF3">
    <property type="entry name" value="TRANSCRIPTION FACTOR BIM1"/>
    <property type="match status" value="1"/>
</dbReference>
<gene>
    <name evidence="9" type="primary">LOC101504639</name>
</gene>
<protein>
    <submittedName>
        <fullName evidence="9">Transcription factor BIM1</fullName>
    </submittedName>
</protein>
<evidence type="ECO:0000313" key="9">
    <source>
        <dbReference type="RefSeq" id="XP_004508645.1"/>
    </source>
</evidence>
<feature type="region of interest" description="Disordered" evidence="6">
    <location>
        <begin position="239"/>
        <end position="283"/>
    </location>
</feature>
<feature type="region of interest" description="Disordered" evidence="6">
    <location>
        <begin position="184"/>
        <end position="212"/>
    </location>
</feature>
<dbReference type="InterPro" id="IPR036638">
    <property type="entry name" value="HLH_DNA-bd_sf"/>
</dbReference>
<dbReference type="PaxDb" id="3827-XP_004508645.1"/>
<accession>A0A1S2YR68</accession>
<evidence type="ECO:0000313" key="8">
    <source>
        <dbReference type="Proteomes" id="UP000087171"/>
    </source>
</evidence>
<dbReference type="GO" id="GO:0003677">
    <property type="term" value="F:DNA binding"/>
    <property type="evidence" value="ECO:0007669"/>
    <property type="project" value="UniProtKB-KW"/>
</dbReference>
<organism evidence="8 9">
    <name type="scientific">Cicer arietinum</name>
    <name type="common">Chickpea</name>
    <name type="synonym">Garbanzo</name>
    <dbReference type="NCBI Taxonomy" id="3827"/>
    <lineage>
        <taxon>Eukaryota</taxon>
        <taxon>Viridiplantae</taxon>
        <taxon>Streptophyta</taxon>
        <taxon>Embryophyta</taxon>
        <taxon>Tracheophyta</taxon>
        <taxon>Spermatophyta</taxon>
        <taxon>Magnoliopsida</taxon>
        <taxon>eudicotyledons</taxon>
        <taxon>Gunneridae</taxon>
        <taxon>Pentapetalae</taxon>
        <taxon>rosids</taxon>
        <taxon>fabids</taxon>
        <taxon>Fabales</taxon>
        <taxon>Fabaceae</taxon>
        <taxon>Papilionoideae</taxon>
        <taxon>50 kb inversion clade</taxon>
        <taxon>NPAAA clade</taxon>
        <taxon>Hologalegina</taxon>
        <taxon>IRL clade</taxon>
        <taxon>Cicereae</taxon>
        <taxon>Cicer</taxon>
    </lineage>
</organism>
<feature type="compositionally biased region" description="Basic and acidic residues" evidence="6">
    <location>
        <begin position="241"/>
        <end position="263"/>
    </location>
</feature>
<evidence type="ECO:0000256" key="6">
    <source>
        <dbReference type="SAM" id="MobiDB-lite"/>
    </source>
</evidence>
<dbReference type="OrthoDB" id="690068at2759"/>
<dbReference type="GeneID" id="101504639"/>
<evidence type="ECO:0000256" key="2">
    <source>
        <dbReference type="ARBA" id="ARBA00023015"/>
    </source>
</evidence>
<dbReference type="GO" id="GO:0005634">
    <property type="term" value="C:nucleus"/>
    <property type="evidence" value="ECO:0007669"/>
    <property type="project" value="UniProtKB-SubCell"/>
</dbReference>
<dbReference type="Proteomes" id="UP000087171">
    <property type="component" value="Chromosome Ca7"/>
</dbReference>
<sequence>MELSPARPCGAEGAGRKPTHDFLSLYSNSTAEQDPRPSAQASYLKTHDFLRPLEQFETNSGAKEEATDEISSVVQKQPTLPAPASVERLLPGGIGTYSISHVSYANNNNNQRVPKPETSLFTVHQATSTDRNDNNSNCSSHTSSGFTLWEESEIKKGKIGKENNVGEKPIIGVAESAAKLGHWTSTERTSQSFSNNRHGSFNSRSSSLTTGQKNQSFMEMMKSAKDCAQDEELENEGTFFLKRESSDTQRGDLRVRVDAKSTDQKPNTPRSKHSATEQRRRSKINDRFQMLRELIPHSDQKRDKASFLLEVIEYIHFLQEKVHKYEGSFQGWNNEPEKLMPWRNNDRPAEKFQPRGANSGSNPSPTLLFASKVDEKNITIPPTIHGGIHNAESGLSTTTAFKTMDHQSGILNKAFPIPITSQPNFFTSTQTCGSGGVVSQLRHRLASDAENTIYQPSVESQAMTSTSEKLKEKELSIEGGAISISSVYSQGLLDTLTQALQSSGVDLSQANISVQIELGKQANIRPTVPMSMRVPKDDEDPSKNQRKMRSRVTSSDKSDQASKKLKTCRS</sequence>
<dbReference type="PANTHER" id="PTHR46412">
    <property type="entry name" value="BES1-INTERACTING MYC-LIKE PROTEIN"/>
    <property type="match status" value="1"/>
</dbReference>
<evidence type="ECO:0000256" key="3">
    <source>
        <dbReference type="ARBA" id="ARBA00023125"/>
    </source>
</evidence>
<feature type="compositionally biased region" description="Basic and acidic residues" evidence="6">
    <location>
        <begin position="274"/>
        <end position="283"/>
    </location>
</feature>
<dbReference type="GO" id="GO:0003700">
    <property type="term" value="F:DNA-binding transcription factor activity"/>
    <property type="evidence" value="ECO:0007669"/>
    <property type="project" value="InterPro"/>
</dbReference>
<dbReference type="SUPFAM" id="SSF47459">
    <property type="entry name" value="HLH, helix-loop-helix DNA-binding domain"/>
    <property type="match status" value="1"/>
</dbReference>
<reference evidence="8" key="1">
    <citation type="journal article" date="2013" name="Nat. Biotechnol.">
        <title>Draft genome sequence of chickpea (Cicer arietinum) provides a resource for trait improvement.</title>
        <authorList>
            <person name="Varshney R.K."/>
            <person name="Song C."/>
            <person name="Saxena R.K."/>
            <person name="Azam S."/>
            <person name="Yu S."/>
            <person name="Sharpe A.G."/>
            <person name="Cannon S."/>
            <person name="Baek J."/>
            <person name="Rosen B.D."/>
            <person name="Tar'an B."/>
            <person name="Millan T."/>
            <person name="Zhang X."/>
            <person name="Ramsay L.D."/>
            <person name="Iwata A."/>
            <person name="Wang Y."/>
            <person name="Nelson W."/>
            <person name="Farmer A.D."/>
            <person name="Gaur P.M."/>
            <person name="Soderlund C."/>
            <person name="Penmetsa R.V."/>
            <person name="Xu C."/>
            <person name="Bharti A.K."/>
            <person name="He W."/>
            <person name="Winter P."/>
            <person name="Zhao S."/>
            <person name="Hane J.K."/>
            <person name="Carrasquilla-Garcia N."/>
            <person name="Condie J.A."/>
            <person name="Upadhyaya H.D."/>
            <person name="Luo M.C."/>
            <person name="Thudi M."/>
            <person name="Gowda C.L."/>
            <person name="Singh N.P."/>
            <person name="Lichtenzveig J."/>
            <person name="Gali K.K."/>
            <person name="Rubio J."/>
            <person name="Nadarajan N."/>
            <person name="Dolezel J."/>
            <person name="Bansal K.C."/>
            <person name="Xu X."/>
            <person name="Edwards D."/>
            <person name="Zhang G."/>
            <person name="Kahl G."/>
            <person name="Gil J."/>
            <person name="Singh K.B."/>
            <person name="Datta S.K."/>
            <person name="Jackson S.A."/>
            <person name="Wang J."/>
            <person name="Cook D.R."/>
        </authorList>
    </citation>
    <scope>NUCLEOTIDE SEQUENCE [LARGE SCALE GENOMIC DNA]</scope>
    <source>
        <strain evidence="8">cv. CDC Frontier</strain>
    </source>
</reference>